<dbReference type="InterPro" id="IPR011009">
    <property type="entry name" value="Kinase-like_dom_sf"/>
</dbReference>
<feature type="domain" description="Thioredoxin" evidence="3">
    <location>
        <begin position="606"/>
        <end position="838"/>
    </location>
</feature>
<evidence type="ECO:0000256" key="1">
    <source>
        <dbReference type="ARBA" id="ARBA00009670"/>
    </source>
</evidence>
<evidence type="ECO:0000259" key="3">
    <source>
        <dbReference type="PROSITE" id="PS51352"/>
    </source>
</evidence>
<dbReference type="AlphaFoldDB" id="A0A812NNV1"/>
<dbReference type="PROSITE" id="PS50011">
    <property type="entry name" value="PROTEIN_KINASE_DOM"/>
    <property type="match status" value="1"/>
</dbReference>
<dbReference type="GO" id="GO:0004672">
    <property type="term" value="F:protein kinase activity"/>
    <property type="evidence" value="ECO:0007669"/>
    <property type="project" value="InterPro"/>
</dbReference>
<accession>A0A812NNV1</accession>
<dbReference type="PANTHER" id="PTHR10566">
    <property type="entry name" value="CHAPERONE-ACTIVITY OF BC1 COMPLEX CABC1 -RELATED"/>
    <property type="match status" value="1"/>
</dbReference>
<evidence type="ECO:0000313" key="5">
    <source>
        <dbReference type="Proteomes" id="UP000604046"/>
    </source>
</evidence>
<dbReference type="InterPro" id="IPR050154">
    <property type="entry name" value="UbiB_kinase"/>
</dbReference>
<dbReference type="PANTHER" id="PTHR10566:SF113">
    <property type="entry name" value="PROTEIN ACTIVITY OF BC1 COMPLEX KINASE 7, CHLOROPLASTIC"/>
    <property type="match status" value="1"/>
</dbReference>
<name>A0A812NNV1_9DINO</name>
<feature type="domain" description="Protein kinase" evidence="2">
    <location>
        <begin position="163"/>
        <end position="753"/>
    </location>
</feature>
<sequence length="925" mass="103316">MGLRQRRPGGAGKAQQETSCFAFLGLCWPWHSSSVSLDEPDAEELPDLPSACREVQGCFSWSLLRRRGTVAWRLTPVATRILADNLRSSGPRKAVENTQRLRLVLESLGPAFIKLGQAAASREDVLSDRVAAELRKLCDQVAPFPDDEARRLVAAQLGCGVRLPLGRCVAAASLGQVYRIEKDGRHYALKVQRPGLNRALAMDVVILKGIARFLRRVMRCFMAAAVDPEQVVDEWAKTLWDELDYKHEGRAMEQMRAALCGTVGGLVIPRVHWELTALRVLASEWVDGYKITENPRRVTQRHISIGVEAVAAMILEVGVVHADPHPGNIILTPEDDVCLLDFGMVCLVPPNHRKVWAKCVVDLVRRDHGAVLDDLIEIGFFPRECPREDMLPVLSKIWDQLVECGSDINKRKSAVQLLYSEILTLVRRFEFSLPDYYVALVRALLTLEGMALAADCDFDIFEAAFPACVRYLTRSRGPQVDVFSSSVLSVLQNKTLAKLALRSAGCLQMDRRKVSSLITIRTLDLVNLCLEGLYSHAVILVAGRDRVQAAWGTTFEAEQGLTYHVLPTLVLPLLAVSEDASQQITQLPWSPEPPRYRVPVASKMTPETVSLYKEFAAVDVDVGDTFLQRLTSPTEGNTKWTVVEIYDYTCPHCWYAVPVYTHVAEAYAHSPNIQFTSINCHMSYNMEVCFLLETIGRVKDFPTFLACPPHGTVDTEVELKHSHAAQVMAKRLPPNHPTRLALLKLAHCRHKFIEEDAKVGLEDPFLSATQLADWIHSTTGHQAPVPADLKIGANFHGTGPVSAIAPPGRPGWLRDDEDGRPGVSRYFPGERWYDALMGFVAFIYQGYQPAKLQPTLEETVRGNWKIVYTRRRDPNGFHYVTEVLHEPTGKVVKKLEGSDIVTKFGEHVNDIKTGEAKLYPLKEPR</sequence>
<proteinExistence type="inferred from homology"/>
<dbReference type="InterPro" id="IPR000719">
    <property type="entry name" value="Prot_kinase_dom"/>
</dbReference>
<dbReference type="SUPFAM" id="SSF52833">
    <property type="entry name" value="Thioredoxin-like"/>
    <property type="match status" value="1"/>
</dbReference>
<dbReference type="Pfam" id="PF03109">
    <property type="entry name" value="ABC1"/>
    <property type="match status" value="1"/>
</dbReference>
<comment type="similarity">
    <text evidence="1">Belongs to the protein kinase superfamily. ADCK protein kinase family.</text>
</comment>
<dbReference type="InterPro" id="IPR036249">
    <property type="entry name" value="Thioredoxin-like_sf"/>
</dbReference>
<dbReference type="Gene3D" id="1.10.510.10">
    <property type="entry name" value="Transferase(Phosphotransferase) domain 1"/>
    <property type="match status" value="1"/>
</dbReference>
<comment type="caution">
    <text evidence="4">The sequence shown here is derived from an EMBL/GenBank/DDBJ whole genome shotgun (WGS) entry which is preliminary data.</text>
</comment>
<reference evidence="4" key="1">
    <citation type="submission" date="2021-02" db="EMBL/GenBank/DDBJ databases">
        <authorList>
            <person name="Dougan E. K."/>
            <person name="Rhodes N."/>
            <person name="Thang M."/>
            <person name="Chan C."/>
        </authorList>
    </citation>
    <scope>NUCLEOTIDE SEQUENCE</scope>
</reference>
<evidence type="ECO:0000259" key="2">
    <source>
        <dbReference type="PROSITE" id="PS50011"/>
    </source>
</evidence>
<dbReference type="InterPro" id="IPR013766">
    <property type="entry name" value="Thioredoxin_domain"/>
</dbReference>
<dbReference type="InterPro" id="IPR004147">
    <property type="entry name" value="ABC1_dom"/>
</dbReference>
<organism evidence="4 5">
    <name type="scientific">Symbiodinium natans</name>
    <dbReference type="NCBI Taxonomy" id="878477"/>
    <lineage>
        <taxon>Eukaryota</taxon>
        <taxon>Sar</taxon>
        <taxon>Alveolata</taxon>
        <taxon>Dinophyceae</taxon>
        <taxon>Suessiales</taxon>
        <taxon>Symbiodiniaceae</taxon>
        <taxon>Symbiodinium</taxon>
    </lineage>
</organism>
<evidence type="ECO:0000313" key="4">
    <source>
        <dbReference type="EMBL" id="CAE7316043.1"/>
    </source>
</evidence>
<dbReference type="CDD" id="cd05121">
    <property type="entry name" value="ABC1_ADCK3-like"/>
    <property type="match status" value="1"/>
</dbReference>
<dbReference type="SUPFAM" id="SSF56112">
    <property type="entry name" value="Protein kinase-like (PK-like)"/>
    <property type="match status" value="1"/>
</dbReference>
<dbReference type="EMBL" id="CAJNDS010002084">
    <property type="protein sequence ID" value="CAE7316043.1"/>
    <property type="molecule type" value="Genomic_DNA"/>
</dbReference>
<keyword evidence="5" id="KW-1185">Reference proteome</keyword>
<protein>
    <recommendedName>
        <fullName evidence="6">Protein kinase domain-containing protein</fullName>
    </recommendedName>
</protein>
<dbReference type="OrthoDB" id="424389at2759"/>
<gene>
    <name evidence="4" type="ORF">SNAT2548_LOCUS16582</name>
</gene>
<dbReference type="GO" id="GO:0005524">
    <property type="term" value="F:ATP binding"/>
    <property type="evidence" value="ECO:0007669"/>
    <property type="project" value="InterPro"/>
</dbReference>
<evidence type="ECO:0008006" key="6">
    <source>
        <dbReference type="Google" id="ProtNLM"/>
    </source>
</evidence>
<dbReference type="PROSITE" id="PS51352">
    <property type="entry name" value="THIOREDOXIN_2"/>
    <property type="match status" value="1"/>
</dbReference>
<dbReference type="Proteomes" id="UP000604046">
    <property type="component" value="Unassembled WGS sequence"/>
</dbReference>
<dbReference type="Gene3D" id="3.40.30.10">
    <property type="entry name" value="Glutaredoxin"/>
    <property type="match status" value="1"/>
</dbReference>